<accession>A0A7W8E9R0</accession>
<organism evidence="2 3">
    <name type="scientific">Granulicella mallensis</name>
    <dbReference type="NCBI Taxonomy" id="940614"/>
    <lineage>
        <taxon>Bacteria</taxon>
        <taxon>Pseudomonadati</taxon>
        <taxon>Acidobacteriota</taxon>
        <taxon>Terriglobia</taxon>
        <taxon>Terriglobales</taxon>
        <taxon>Acidobacteriaceae</taxon>
        <taxon>Granulicella</taxon>
    </lineage>
</organism>
<dbReference type="RefSeq" id="WP_184255506.1">
    <property type="nucleotide sequence ID" value="NZ_JACHIO010000008.1"/>
</dbReference>
<dbReference type="Proteomes" id="UP000584867">
    <property type="component" value="Unassembled WGS sequence"/>
</dbReference>
<feature type="chain" id="PRO_5031177572" description="YXWGXW repeat-containing protein" evidence="1">
    <location>
        <begin position="26"/>
        <end position="104"/>
    </location>
</feature>
<sequence>MNSTRKYLFTIVGGLMLAATLSAGAQVVVRIGPPPPRPVERVPPPPFEHRGWVWQEGYHRWDGHGYIWVPGHYAEPPYEHAHWDPGHWANRGGGYVWIEGHWHR</sequence>
<dbReference type="InterPro" id="IPR024447">
    <property type="entry name" value="YXWGXW_rpt"/>
</dbReference>
<proteinExistence type="predicted"/>
<feature type="signal peptide" evidence="1">
    <location>
        <begin position="1"/>
        <end position="25"/>
    </location>
</feature>
<dbReference type="EMBL" id="JACHIO010000008">
    <property type="protein sequence ID" value="MBB5063961.1"/>
    <property type="molecule type" value="Genomic_DNA"/>
</dbReference>
<name>A0A7W8E9R0_9BACT</name>
<gene>
    <name evidence="2" type="ORF">HDF15_002309</name>
</gene>
<reference evidence="2 3" key="1">
    <citation type="submission" date="2020-08" db="EMBL/GenBank/DDBJ databases">
        <title>Genomic Encyclopedia of Type Strains, Phase IV (KMG-V): Genome sequencing to study the core and pangenomes of soil and plant-associated prokaryotes.</title>
        <authorList>
            <person name="Whitman W."/>
        </authorList>
    </citation>
    <scope>NUCLEOTIDE SEQUENCE [LARGE SCALE GENOMIC DNA]</scope>
    <source>
        <strain evidence="2 3">X5P3</strain>
    </source>
</reference>
<keyword evidence="1" id="KW-0732">Signal</keyword>
<dbReference type="Pfam" id="PF12779">
    <property type="entry name" value="WXXGXW"/>
    <property type="match status" value="1"/>
</dbReference>
<evidence type="ECO:0000313" key="3">
    <source>
        <dbReference type="Proteomes" id="UP000584867"/>
    </source>
</evidence>
<dbReference type="AlphaFoldDB" id="A0A7W8E9R0"/>
<comment type="caution">
    <text evidence="2">The sequence shown here is derived from an EMBL/GenBank/DDBJ whole genome shotgun (WGS) entry which is preliminary data.</text>
</comment>
<evidence type="ECO:0008006" key="4">
    <source>
        <dbReference type="Google" id="ProtNLM"/>
    </source>
</evidence>
<evidence type="ECO:0000256" key="1">
    <source>
        <dbReference type="SAM" id="SignalP"/>
    </source>
</evidence>
<protein>
    <recommendedName>
        <fullName evidence="4">YXWGXW repeat-containing protein</fullName>
    </recommendedName>
</protein>
<evidence type="ECO:0000313" key="2">
    <source>
        <dbReference type="EMBL" id="MBB5063961.1"/>
    </source>
</evidence>